<dbReference type="Proteomes" id="UP000198825">
    <property type="component" value="Chromosome I"/>
</dbReference>
<evidence type="ECO:0000313" key="3">
    <source>
        <dbReference type="Proteomes" id="UP000198825"/>
    </source>
</evidence>
<dbReference type="AlphaFoldDB" id="A0A1H2NCK9"/>
<feature type="region of interest" description="Disordered" evidence="1">
    <location>
        <begin position="1"/>
        <end position="31"/>
    </location>
</feature>
<proteinExistence type="predicted"/>
<protein>
    <recommendedName>
        <fullName evidence="4">Asp23 family, cell envelope-related function</fullName>
    </recommendedName>
</protein>
<evidence type="ECO:0000313" key="2">
    <source>
        <dbReference type="EMBL" id="SDV03150.1"/>
    </source>
</evidence>
<organism evidence="2 3">
    <name type="scientific">Microlunatus sagamiharensis</name>
    <dbReference type="NCBI Taxonomy" id="546874"/>
    <lineage>
        <taxon>Bacteria</taxon>
        <taxon>Bacillati</taxon>
        <taxon>Actinomycetota</taxon>
        <taxon>Actinomycetes</taxon>
        <taxon>Propionibacteriales</taxon>
        <taxon>Propionibacteriaceae</taxon>
        <taxon>Microlunatus</taxon>
    </lineage>
</organism>
<dbReference type="RefSeq" id="WP_091077955.1">
    <property type="nucleotide sequence ID" value="NZ_LT629799.1"/>
</dbReference>
<keyword evidence="3" id="KW-1185">Reference proteome</keyword>
<sequence>MLEQAESRTGAGPSDAPTDGPRGSASELRARVGSTVSVHRGVFRIEPTLRGSWSGAPGSSVSAGAPLDGIVLHVRERLVDLEVNISTRADHQAHLTVTELRARLAEVVAELGFVCRALTINVLSIEPAR</sequence>
<dbReference type="EMBL" id="LT629799">
    <property type="protein sequence ID" value="SDV03150.1"/>
    <property type="molecule type" value="Genomic_DNA"/>
</dbReference>
<evidence type="ECO:0000256" key="1">
    <source>
        <dbReference type="SAM" id="MobiDB-lite"/>
    </source>
</evidence>
<reference evidence="3" key="1">
    <citation type="submission" date="2016-10" db="EMBL/GenBank/DDBJ databases">
        <authorList>
            <person name="Varghese N."/>
            <person name="Submissions S."/>
        </authorList>
    </citation>
    <scope>NUCLEOTIDE SEQUENCE [LARGE SCALE GENOMIC DNA]</scope>
    <source>
        <strain evidence="3">DSM 21743</strain>
    </source>
</reference>
<name>A0A1H2NCK9_9ACTN</name>
<accession>A0A1H2NCK9</accession>
<evidence type="ECO:0008006" key="4">
    <source>
        <dbReference type="Google" id="ProtNLM"/>
    </source>
</evidence>
<gene>
    <name evidence="2" type="ORF">SAMN04488544_3752</name>
</gene>